<dbReference type="SUPFAM" id="SSF53623">
    <property type="entry name" value="MurD-like peptide ligases, catalytic domain"/>
    <property type="match status" value="1"/>
</dbReference>
<sequence length="173" mass="19559">MKPSGLAVINGDDFWGNCKNTYGRRNVRAFVFGKSNRCDLAITNYNTATNPFILLNEKQDFVKIELPLPGLHNLYNATAAYSVAKMFPISKQDILTSLKRFSGVPGRCEIYKKASGPTIVIDYAHTADAIHHILQTAKECGAEKIYHIFGFRVDEIQPKGLKWLKYLRNIVMF</sequence>
<evidence type="ECO:0000259" key="2">
    <source>
        <dbReference type="Pfam" id="PF02875"/>
    </source>
</evidence>
<feature type="domain" description="Mur ligase C-terminal" evidence="2">
    <location>
        <begin position="106"/>
        <end position="153"/>
    </location>
</feature>
<dbReference type="AlphaFoldDB" id="A0A941J6T1"/>
<evidence type="ECO:0000313" key="4">
    <source>
        <dbReference type="EMBL" id="MBR8644011.1"/>
    </source>
</evidence>
<comment type="caution">
    <text evidence="4">The sequence shown here is derived from an EMBL/GenBank/DDBJ whole genome shotgun (WGS) entry which is preliminary data.</text>
</comment>
<dbReference type="Pfam" id="PF02875">
    <property type="entry name" value="Mur_ligase_C"/>
    <property type="match status" value="1"/>
</dbReference>
<organism evidence="4 5">
    <name type="scientific">Peribacillus frigoritolerans</name>
    <dbReference type="NCBI Taxonomy" id="450367"/>
    <lineage>
        <taxon>Bacteria</taxon>
        <taxon>Bacillati</taxon>
        <taxon>Bacillota</taxon>
        <taxon>Bacilli</taxon>
        <taxon>Bacillales</taxon>
        <taxon>Bacillaceae</taxon>
        <taxon>Peribacillus</taxon>
    </lineage>
</organism>
<evidence type="ECO:0000256" key="1">
    <source>
        <dbReference type="ARBA" id="ARBA00004752"/>
    </source>
</evidence>
<dbReference type="InterPro" id="IPR036615">
    <property type="entry name" value="Mur_ligase_C_dom_sf"/>
</dbReference>
<gene>
    <name evidence="4" type="ORF">KEH51_02510</name>
</gene>
<comment type="pathway">
    <text evidence="1">Cell wall biogenesis; peptidoglycan biosynthesis.</text>
</comment>
<dbReference type="InterPro" id="IPR004101">
    <property type="entry name" value="Mur_ligase_C"/>
</dbReference>
<dbReference type="GO" id="GO:0005524">
    <property type="term" value="F:ATP binding"/>
    <property type="evidence" value="ECO:0007669"/>
    <property type="project" value="InterPro"/>
</dbReference>
<dbReference type="PANTHER" id="PTHR23135:SF4">
    <property type="entry name" value="UDP-N-ACETYLMURAMOYL-L-ALANYL-D-GLUTAMATE--2,6-DIAMINOPIMELATE LIGASE MURE HOMOLOG, CHLOROPLASTIC"/>
    <property type="match status" value="1"/>
</dbReference>
<evidence type="ECO:0008006" key="6">
    <source>
        <dbReference type="Google" id="ProtNLM"/>
    </source>
</evidence>
<dbReference type="Proteomes" id="UP000680045">
    <property type="component" value="Unassembled WGS sequence"/>
</dbReference>
<protein>
    <recommendedName>
        <fullName evidence="6">Mur ligase C-terminal domain-containing protein</fullName>
    </recommendedName>
</protein>
<proteinExistence type="predicted"/>
<dbReference type="PANTHER" id="PTHR23135">
    <property type="entry name" value="MUR LIGASE FAMILY MEMBER"/>
    <property type="match status" value="1"/>
</dbReference>
<dbReference type="InterPro" id="IPR036565">
    <property type="entry name" value="Mur-like_cat_sf"/>
</dbReference>
<dbReference type="Gene3D" id="3.90.190.20">
    <property type="entry name" value="Mur ligase, C-terminal domain"/>
    <property type="match status" value="1"/>
</dbReference>
<dbReference type="EMBL" id="JAGTPW010000003">
    <property type="protein sequence ID" value="MBR8644011.1"/>
    <property type="molecule type" value="Genomic_DNA"/>
</dbReference>
<dbReference type="Pfam" id="PF08245">
    <property type="entry name" value="Mur_ligase_M"/>
    <property type="match status" value="1"/>
</dbReference>
<reference evidence="4" key="1">
    <citation type="submission" date="2021-04" db="EMBL/GenBank/DDBJ databases">
        <title>Whole genome sequencing of Enterococci isolates from hospitalized patients.</title>
        <authorList>
            <person name="Ogoti B.M."/>
            <person name="Onyambu F.G."/>
        </authorList>
    </citation>
    <scope>NUCLEOTIDE SEQUENCE</scope>
    <source>
        <strain evidence="4">242</strain>
    </source>
</reference>
<evidence type="ECO:0000313" key="5">
    <source>
        <dbReference type="Proteomes" id="UP000680045"/>
    </source>
</evidence>
<dbReference type="SUPFAM" id="SSF53244">
    <property type="entry name" value="MurD-like peptide ligases, peptide-binding domain"/>
    <property type="match status" value="1"/>
</dbReference>
<accession>A0A941J6T1</accession>
<dbReference type="InterPro" id="IPR013221">
    <property type="entry name" value="Mur_ligase_cen"/>
</dbReference>
<dbReference type="Gene3D" id="3.40.1190.10">
    <property type="entry name" value="Mur-like, catalytic domain"/>
    <property type="match status" value="1"/>
</dbReference>
<evidence type="ECO:0000259" key="3">
    <source>
        <dbReference type="Pfam" id="PF08245"/>
    </source>
</evidence>
<dbReference type="GO" id="GO:0016881">
    <property type="term" value="F:acid-amino acid ligase activity"/>
    <property type="evidence" value="ECO:0007669"/>
    <property type="project" value="InterPro"/>
</dbReference>
<name>A0A941J6T1_9BACI</name>
<feature type="domain" description="Mur ligase central" evidence="3">
    <location>
        <begin position="2"/>
        <end position="83"/>
    </location>
</feature>